<reference evidence="1 2" key="1">
    <citation type="submission" date="2016-01" db="EMBL/GenBank/DDBJ databases">
        <title>Whole genome sequencing of Myroides marinus L41.</title>
        <authorList>
            <person name="Hong K.W."/>
        </authorList>
    </citation>
    <scope>NUCLEOTIDE SEQUENCE [LARGE SCALE GENOMIC DNA]</scope>
    <source>
        <strain evidence="1 2">L41</strain>
    </source>
</reference>
<comment type="caution">
    <text evidence="1">The sequence shown here is derived from an EMBL/GenBank/DDBJ whole genome shotgun (WGS) entry which is preliminary data.</text>
</comment>
<gene>
    <name evidence="1" type="ORF">AV926_02570</name>
</gene>
<dbReference type="AlphaFoldDB" id="A0A164ATU7"/>
<dbReference type="RefSeq" id="WP_038988536.1">
    <property type="nucleotide sequence ID" value="NZ_JACAJN010000052.1"/>
</dbReference>
<sequence>MKKYSRYNFFKHTYCEWEEIPMSIIEGRKPDYKSKTGSMYYYDEKGVARYANHWGRAANCRWKITSDSYKNSVFTLAYATWDSFFPNNEQEPLYAIIIDFEKKYVTFKHKGCLNDVNHVLRNASDTSKRIIKIKEVLETDIWYKYLDFIDIEEARVFLIENLVSTNLEYLKLKQQLLNKR</sequence>
<protein>
    <submittedName>
        <fullName evidence="1">Uncharacterized protein</fullName>
    </submittedName>
</protein>
<dbReference type="EMBL" id="LQNU01000002">
    <property type="protein sequence ID" value="KZE84879.1"/>
    <property type="molecule type" value="Genomic_DNA"/>
</dbReference>
<evidence type="ECO:0000313" key="2">
    <source>
        <dbReference type="Proteomes" id="UP000076630"/>
    </source>
</evidence>
<keyword evidence="2" id="KW-1185">Reference proteome</keyword>
<dbReference type="OrthoDB" id="1187827at2"/>
<proteinExistence type="predicted"/>
<dbReference type="Proteomes" id="UP000076630">
    <property type="component" value="Unassembled WGS sequence"/>
</dbReference>
<name>A0A164ATU7_9FLAO</name>
<accession>A0A164ATU7</accession>
<organism evidence="1 2">
    <name type="scientific">Myroides marinus</name>
    <dbReference type="NCBI Taxonomy" id="703342"/>
    <lineage>
        <taxon>Bacteria</taxon>
        <taxon>Pseudomonadati</taxon>
        <taxon>Bacteroidota</taxon>
        <taxon>Flavobacteriia</taxon>
        <taxon>Flavobacteriales</taxon>
        <taxon>Flavobacteriaceae</taxon>
        <taxon>Myroides</taxon>
    </lineage>
</organism>
<evidence type="ECO:0000313" key="1">
    <source>
        <dbReference type="EMBL" id="KZE84879.1"/>
    </source>
</evidence>